<dbReference type="PANTHER" id="PTHR34290">
    <property type="entry name" value="SI:CH73-390P7.2"/>
    <property type="match status" value="1"/>
</dbReference>
<dbReference type="Proteomes" id="UP000019205">
    <property type="component" value="Chromosome"/>
</dbReference>
<evidence type="ECO:0000256" key="1">
    <source>
        <dbReference type="SAM" id="MobiDB-lite"/>
    </source>
</evidence>
<gene>
    <name evidence="2" type="ORF">KT71_12325</name>
</gene>
<dbReference type="GO" id="GO:0015035">
    <property type="term" value="F:protein-disulfide reductase activity"/>
    <property type="evidence" value="ECO:0007669"/>
    <property type="project" value="InterPro"/>
</dbReference>
<comment type="caution">
    <text evidence="2">The sequence shown here is derived from an EMBL/GenBank/DDBJ whole genome shotgun (WGS) entry which is preliminary data.</text>
</comment>
<sequence>MDVNPSKDTLFYDGQCPLCAGEIAQLRKTRGDALQIVDIHDLADGEGPLRGSREALQEDDSGKAYQDPQPPHPLSQNAAPDKDQLLRVLHLRRADGVWLQSADANVAAWEGTRHGRILSVLRWPVIRHVVDVVYTLWARWRYRRLYGKQFDESKHAPQ</sequence>
<dbReference type="OrthoDB" id="5294764at2"/>
<feature type="region of interest" description="Disordered" evidence="1">
    <location>
        <begin position="45"/>
        <end position="80"/>
    </location>
</feature>
<keyword evidence="3" id="KW-1185">Reference proteome</keyword>
<dbReference type="RefSeq" id="WP_008294895.1">
    <property type="nucleotide sequence ID" value="NZ_CM002299.1"/>
</dbReference>
<evidence type="ECO:0008006" key="4">
    <source>
        <dbReference type="Google" id="ProtNLM"/>
    </source>
</evidence>
<feature type="compositionally biased region" description="Basic and acidic residues" evidence="1">
    <location>
        <begin position="51"/>
        <end position="62"/>
    </location>
</feature>
<dbReference type="InterPro" id="IPR044691">
    <property type="entry name" value="DCC1_Trx"/>
</dbReference>
<accession>A4AAG9</accession>
<dbReference type="InterPro" id="IPR007263">
    <property type="entry name" value="DCC1-like"/>
</dbReference>
<protein>
    <recommendedName>
        <fullName evidence="4">Thiol-disulfide oxidoreductase DCC</fullName>
    </recommendedName>
</protein>
<evidence type="ECO:0000313" key="2">
    <source>
        <dbReference type="EMBL" id="EAQ97046.1"/>
    </source>
</evidence>
<dbReference type="Pfam" id="PF04134">
    <property type="entry name" value="DCC1-like"/>
    <property type="match status" value="1"/>
</dbReference>
<dbReference type="PANTHER" id="PTHR34290:SF2">
    <property type="entry name" value="OS04G0668800 PROTEIN"/>
    <property type="match status" value="1"/>
</dbReference>
<dbReference type="EMBL" id="AAOA02000003">
    <property type="protein sequence ID" value="EAQ97046.1"/>
    <property type="molecule type" value="Genomic_DNA"/>
</dbReference>
<dbReference type="HOGENOM" id="CLU_086500_2_1_6"/>
<dbReference type="AlphaFoldDB" id="A4AAG9"/>
<reference evidence="2 3" key="2">
    <citation type="journal article" date="2009" name="PLoS ONE">
        <title>The photosynthetic apparatus and its regulation in the aerobic gammaproteobacterium Congregibacter litoralis gen. nov., sp. nov.</title>
        <authorList>
            <person name="Spring S."/>
            <person name="Lunsdorf H."/>
            <person name="Fuchs B.M."/>
            <person name="Tindall B.J."/>
        </authorList>
    </citation>
    <scope>NUCLEOTIDE SEQUENCE [LARGE SCALE GENOMIC DNA]</scope>
    <source>
        <strain evidence="2">KT71</strain>
    </source>
</reference>
<name>A4AAG9_9GAMM</name>
<dbReference type="STRING" id="314285.KT71_12325"/>
<organism evidence="2 3">
    <name type="scientific">Congregibacter litoralis KT71</name>
    <dbReference type="NCBI Taxonomy" id="314285"/>
    <lineage>
        <taxon>Bacteria</taxon>
        <taxon>Pseudomonadati</taxon>
        <taxon>Pseudomonadota</taxon>
        <taxon>Gammaproteobacteria</taxon>
        <taxon>Cellvibrionales</taxon>
        <taxon>Halieaceae</taxon>
        <taxon>Congregibacter</taxon>
    </lineage>
</organism>
<dbReference type="eggNOG" id="COG3011">
    <property type="taxonomic scope" value="Bacteria"/>
</dbReference>
<proteinExistence type="predicted"/>
<evidence type="ECO:0000313" key="3">
    <source>
        <dbReference type="Proteomes" id="UP000019205"/>
    </source>
</evidence>
<reference evidence="2 3" key="1">
    <citation type="journal article" date="2007" name="Proc. Natl. Acad. Sci. U.S.A.">
        <title>Characterization of a marine gammaproteobacterium capable of aerobic anoxygenic photosynthesis.</title>
        <authorList>
            <person name="Fuchs B.M."/>
            <person name="Spring S."/>
            <person name="Teeling H."/>
            <person name="Quast C."/>
            <person name="Wulf J."/>
            <person name="Schattenhofer M."/>
            <person name="Yan S."/>
            <person name="Ferriera S."/>
            <person name="Johnson J."/>
            <person name="Glockner F.O."/>
            <person name="Amann R."/>
        </authorList>
    </citation>
    <scope>NUCLEOTIDE SEQUENCE [LARGE SCALE GENOMIC DNA]</scope>
    <source>
        <strain evidence="2">KT71</strain>
    </source>
</reference>